<keyword evidence="1" id="KW-1133">Transmembrane helix</keyword>
<feature type="transmembrane region" description="Helical" evidence="1">
    <location>
        <begin position="152"/>
        <end position="173"/>
    </location>
</feature>
<keyword evidence="3" id="KW-1185">Reference proteome</keyword>
<feature type="transmembrane region" description="Helical" evidence="1">
    <location>
        <begin position="93"/>
        <end position="110"/>
    </location>
</feature>
<evidence type="ECO:0000256" key="1">
    <source>
        <dbReference type="SAM" id="Phobius"/>
    </source>
</evidence>
<name>A0A830GQV4_9CREN</name>
<dbReference type="AlphaFoldDB" id="A0A830GQV4"/>
<sequence>MDPLQFLLNPPTGLSLSEIAFISFVLGLLHGATPDEHTWPITFSYAIGKYSTRGGMKAGLLFSLGFTVQRALLTTLGYLGLAYIYEKYNLDGPVYVVVGLVMAIAGSYILRGRYIHLPIDELLGGRAHHTGEARRLPLHEAHERDVPLKMTIVHGLIAGFGFGAYATIITFTLAPQVPNVYYAPLPGLLFGLGTMAMQVMFGAVFGSIMRAKRLSEEDVKVIGKMAAGRTLYYGGWAFVLAGALVVAFPSIDAWAISTGVPIPNLDAVNLGLLLVVVVVGAIGIYGIIKSYMDVRNARPTRERTSTETGQ</sequence>
<protein>
    <recommendedName>
        <fullName evidence="4">Nickel/cobalt efflux system</fullName>
    </recommendedName>
</protein>
<accession>A0A830GQV4</accession>
<comment type="caution">
    <text evidence="2">The sequence shown here is derived from an EMBL/GenBank/DDBJ whole genome shotgun (WGS) entry which is preliminary data.</text>
</comment>
<evidence type="ECO:0000313" key="2">
    <source>
        <dbReference type="EMBL" id="GGP19061.1"/>
    </source>
</evidence>
<dbReference type="RefSeq" id="WP_188595539.1">
    <property type="nucleotide sequence ID" value="NZ_BMNL01000001.1"/>
</dbReference>
<evidence type="ECO:0008006" key="4">
    <source>
        <dbReference type="Google" id="ProtNLM"/>
    </source>
</evidence>
<gene>
    <name evidence="2" type="ORF">GCM10007981_01220</name>
</gene>
<feature type="transmembrane region" description="Helical" evidence="1">
    <location>
        <begin position="268"/>
        <end position="288"/>
    </location>
</feature>
<dbReference type="OrthoDB" id="56710at2157"/>
<feature type="transmembrane region" description="Helical" evidence="1">
    <location>
        <begin position="185"/>
        <end position="209"/>
    </location>
</feature>
<dbReference type="EMBL" id="BMNL01000001">
    <property type="protein sequence ID" value="GGP19061.1"/>
    <property type="molecule type" value="Genomic_DNA"/>
</dbReference>
<reference evidence="2" key="2">
    <citation type="submission" date="2020-09" db="EMBL/GenBank/DDBJ databases">
        <authorList>
            <person name="Sun Q."/>
            <person name="Ohkuma M."/>
        </authorList>
    </citation>
    <scope>NUCLEOTIDE SEQUENCE</scope>
    <source>
        <strain evidence="2">JCM 10088</strain>
    </source>
</reference>
<keyword evidence="1" id="KW-0812">Transmembrane</keyword>
<reference evidence="2" key="1">
    <citation type="journal article" date="2014" name="Int. J. Syst. Evol. Microbiol.">
        <title>Complete genome sequence of Corynebacterium casei LMG S-19264T (=DSM 44701T), isolated from a smear-ripened cheese.</title>
        <authorList>
            <consortium name="US DOE Joint Genome Institute (JGI-PGF)"/>
            <person name="Walter F."/>
            <person name="Albersmeier A."/>
            <person name="Kalinowski J."/>
            <person name="Ruckert C."/>
        </authorList>
    </citation>
    <scope>NUCLEOTIDE SEQUENCE</scope>
    <source>
        <strain evidence="2">JCM 10088</strain>
    </source>
</reference>
<feature type="transmembrane region" description="Helical" evidence="1">
    <location>
        <begin position="230"/>
        <end position="248"/>
    </location>
</feature>
<keyword evidence="1" id="KW-0472">Membrane</keyword>
<feature type="transmembrane region" description="Helical" evidence="1">
    <location>
        <begin position="12"/>
        <end position="29"/>
    </location>
</feature>
<organism evidence="2 3">
    <name type="scientific">Thermocladium modestius</name>
    <dbReference type="NCBI Taxonomy" id="62609"/>
    <lineage>
        <taxon>Archaea</taxon>
        <taxon>Thermoproteota</taxon>
        <taxon>Thermoprotei</taxon>
        <taxon>Thermoproteales</taxon>
        <taxon>Thermoproteaceae</taxon>
        <taxon>Thermocladium</taxon>
    </lineage>
</organism>
<evidence type="ECO:0000313" key="3">
    <source>
        <dbReference type="Proteomes" id="UP000610960"/>
    </source>
</evidence>
<feature type="transmembrane region" description="Helical" evidence="1">
    <location>
        <begin position="59"/>
        <end position="81"/>
    </location>
</feature>
<dbReference type="Proteomes" id="UP000610960">
    <property type="component" value="Unassembled WGS sequence"/>
</dbReference>
<proteinExistence type="predicted"/>